<evidence type="ECO:0000259" key="1">
    <source>
        <dbReference type="SMART" id="SM00360"/>
    </source>
</evidence>
<dbReference type="RefSeq" id="XP_026215638.1">
    <property type="nucleotide sequence ID" value="XM_026359853.1"/>
</dbReference>
<name>A0A7N5ZQP3_ANATE</name>
<dbReference type="GeneID" id="113161968"/>
<reference evidence="2" key="2">
    <citation type="submission" date="2025-08" db="UniProtKB">
        <authorList>
            <consortium name="Ensembl"/>
        </authorList>
    </citation>
    <scope>IDENTIFICATION</scope>
</reference>
<sequence length="126" mass="14056">MEVKTSRKAVYISLPKKYMAGLVKNYELDHGLFIKGLPSRLGERYVKAYFKEWGTITVCEIKVSPDSGINEAMAYVRFSTEDEADSADWAGPHIIGGSEVEVRRIVCPKMKDSDDQVAAVPVTLQN</sequence>
<dbReference type="Ensembl" id="ENSATET00000059462.2">
    <property type="protein sequence ID" value="ENSATEP00000037526.2"/>
    <property type="gene ID" value="ENSATEG00000030086.2"/>
</dbReference>
<dbReference type="InParanoid" id="A0A7N5ZQP3"/>
<organism evidence="2 3">
    <name type="scientific">Anabas testudineus</name>
    <name type="common">Climbing perch</name>
    <name type="synonym">Anthias testudineus</name>
    <dbReference type="NCBI Taxonomy" id="64144"/>
    <lineage>
        <taxon>Eukaryota</taxon>
        <taxon>Metazoa</taxon>
        <taxon>Chordata</taxon>
        <taxon>Craniata</taxon>
        <taxon>Vertebrata</taxon>
        <taxon>Euteleostomi</taxon>
        <taxon>Actinopterygii</taxon>
        <taxon>Neopterygii</taxon>
        <taxon>Teleostei</taxon>
        <taxon>Neoteleostei</taxon>
        <taxon>Acanthomorphata</taxon>
        <taxon>Anabantaria</taxon>
        <taxon>Anabantiformes</taxon>
        <taxon>Anabantoidei</taxon>
        <taxon>Anabantidae</taxon>
        <taxon>Anabas</taxon>
    </lineage>
</organism>
<dbReference type="Gene3D" id="3.30.70.330">
    <property type="match status" value="1"/>
</dbReference>
<dbReference type="SUPFAM" id="SSF54928">
    <property type="entry name" value="RNA-binding domain, RBD"/>
    <property type="match status" value="1"/>
</dbReference>
<reference evidence="2" key="3">
    <citation type="submission" date="2025-09" db="UniProtKB">
        <authorList>
            <consortium name="Ensembl"/>
        </authorList>
    </citation>
    <scope>IDENTIFICATION</scope>
</reference>
<dbReference type="OMA" id="RPYICIP"/>
<proteinExistence type="predicted"/>
<dbReference type="GO" id="GO:0003723">
    <property type="term" value="F:RNA binding"/>
    <property type="evidence" value="ECO:0007669"/>
    <property type="project" value="InterPro"/>
</dbReference>
<reference evidence="2" key="1">
    <citation type="submission" date="2021-04" db="EMBL/GenBank/DDBJ databases">
        <authorList>
            <consortium name="Wellcome Sanger Institute Data Sharing"/>
        </authorList>
    </citation>
    <scope>NUCLEOTIDE SEQUENCE [LARGE SCALE GENOMIC DNA]</scope>
</reference>
<dbReference type="InterPro" id="IPR012677">
    <property type="entry name" value="Nucleotide-bd_a/b_plait_sf"/>
</dbReference>
<accession>A0A7N5ZQP3</accession>
<dbReference type="Proteomes" id="UP000265040">
    <property type="component" value="Chromosome 8"/>
</dbReference>
<keyword evidence="3" id="KW-1185">Reference proteome</keyword>
<dbReference type="Pfam" id="PF00076">
    <property type="entry name" value="RRM_1"/>
    <property type="match status" value="1"/>
</dbReference>
<dbReference type="InterPro" id="IPR000504">
    <property type="entry name" value="RRM_dom"/>
</dbReference>
<dbReference type="AlphaFoldDB" id="A0A7N5ZQP3"/>
<protein>
    <recommendedName>
        <fullName evidence="1">RRM domain-containing protein</fullName>
    </recommendedName>
</protein>
<dbReference type="SMART" id="SM00360">
    <property type="entry name" value="RRM"/>
    <property type="match status" value="1"/>
</dbReference>
<feature type="domain" description="RRM" evidence="1">
    <location>
        <begin position="31"/>
        <end position="103"/>
    </location>
</feature>
<dbReference type="InterPro" id="IPR035979">
    <property type="entry name" value="RBD_domain_sf"/>
</dbReference>
<evidence type="ECO:0000313" key="3">
    <source>
        <dbReference type="Proteomes" id="UP000265040"/>
    </source>
</evidence>
<dbReference type="GeneTree" id="ENSGT00940000170019"/>
<evidence type="ECO:0000313" key="2">
    <source>
        <dbReference type="Ensembl" id="ENSATEP00000037526.2"/>
    </source>
</evidence>